<keyword evidence="2" id="KW-0732">Signal</keyword>
<feature type="domain" description="NodB homology" evidence="3">
    <location>
        <begin position="38"/>
        <end position="240"/>
    </location>
</feature>
<feature type="region of interest" description="Disordered" evidence="1">
    <location>
        <begin position="332"/>
        <end position="354"/>
    </location>
</feature>
<dbReference type="Proteomes" id="UP000216339">
    <property type="component" value="Unassembled WGS sequence"/>
</dbReference>
<dbReference type="InterPro" id="IPR002509">
    <property type="entry name" value="NODB_dom"/>
</dbReference>
<reference evidence="4 5" key="1">
    <citation type="submission" date="2016-11" db="EMBL/GenBank/DDBJ databases">
        <title>Study of marine rhodopsin-containing bacteria.</title>
        <authorList>
            <person name="Yoshizawa S."/>
            <person name="Kumagai Y."/>
            <person name="Kogure K."/>
        </authorList>
    </citation>
    <scope>NUCLEOTIDE SEQUENCE [LARGE SCALE GENOMIC DNA]</scope>
    <source>
        <strain evidence="4 5">SAORIC-28</strain>
    </source>
</reference>
<name>A0A271IV78_9BACT</name>
<comment type="caution">
    <text evidence="4">The sequence shown here is derived from an EMBL/GenBank/DDBJ whole genome shotgun (WGS) entry which is preliminary data.</text>
</comment>
<dbReference type="Pfam" id="PF01522">
    <property type="entry name" value="Polysacc_deac_1"/>
    <property type="match status" value="1"/>
</dbReference>
<evidence type="ECO:0000313" key="5">
    <source>
        <dbReference type="Proteomes" id="UP000216339"/>
    </source>
</evidence>
<dbReference type="InterPro" id="IPR011330">
    <property type="entry name" value="Glyco_hydro/deAcase_b/a-brl"/>
</dbReference>
<evidence type="ECO:0000259" key="3">
    <source>
        <dbReference type="PROSITE" id="PS51677"/>
    </source>
</evidence>
<dbReference type="RefSeq" id="WP_095508653.1">
    <property type="nucleotide sequence ID" value="NZ_MQWD01000001.1"/>
</dbReference>
<feature type="chain" id="PRO_5012267174" description="NodB homology domain-containing protein" evidence="2">
    <location>
        <begin position="23"/>
        <end position="433"/>
    </location>
</feature>
<evidence type="ECO:0000256" key="1">
    <source>
        <dbReference type="SAM" id="MobiDB-lite"/>
    </source>
</evidence>
<dbReference type="PROSITE" id="PS51677">
    <property type="entry name" value="NODB"/>
    <property type="match status" value="1"/>
</dbReference>
<keyword evidence="5" id="KW-1185">Reference proteome</keyword>
<accession>A0A271IV78</accession>
<gene>
    <name evidence="4" type="ORF">BSZ37_00445</name>
</gene>
<dbReference type="PANTHER" id="PTHR10587">
    <property type="entry name" value="GLYCOSYL TRANSFERASE-RELATED"/>
    <property type="match status" value="1"/>
</dbReference>
<dbReference type="Gene3D" id="2.60.40.4070">
    <property type="match status" value="1"/>
</dbReference>
<dbReference type="SUPFAM" id="SSF88713">
    <property type="entry name" value="Glycoside hydrolase/deacetylase"/>
    <property type="match status" value="1"/>
</dbReference>
<dbReference type="OrthoDB" id="9803461at2"/>
<dbReference type="EMBL" id="MQWD01000001">
    <property type="protein sequence ID" value="PAP75027.1"/>
    <property type="molecule type" value="Genomic_DNA"/>
</dbReference>
<evidence type="ECO:0000256" key="2">
    <source>
        <dbReference type="SAM" id="SignalP"/>
    </source>
</evidence>
<organism evidence="4 5">
    <name type="scientific">Rubrivirga marina</name>
    <dbReference type="NCBI Taxonomy" id="1196024"/>
    <lineage>
        <taxon>Bacteria</taxon>
        <taxon>Pseudomonadati</taxon>
        <taxon>Rhodothermota</taxon>
        <taxon>Rhodothermia</taxon>
        <taxon>Rhodothermales</taxon>
        <taxon>Rubricoccaceae</taxon>
        <taxon>Rubrivirga</taxon>
    </lineage>
</organism>
<protein>
    <recommendedName>
        <fullName evidence="3">NodB homology domain-containing protein</fullName>
    </recommendedName>
</protein>
<dbReference type="Gene3D" id="3.20.20.370">
    <property type="entry name" value="Glycoside hydrolase/deacetylase"/>
    <property type="match status" value="1"/>
</dbReference>
<sequence length="433" mass="45907">MPRLLRLGAAVAALTAPLAAQTVDDGYEIGTWQGFRDGAVTISFDDNTANQLPVALPILDAVGLKATFFVTTNWVGGQWPGFAAAAANGHEVAVHTRSHPDLSTLTVEQQRAQLEGARDAILANVPEAEALTLAYPFCVPGDRALVEELFIAARVCSGQIDRATPADLYATSSYVIGAEVNRTTAASLNALADAAAAQRGWATYLLHGIDGDGGYSPFPSDELETHVAYLAANPDKFWVATYVDVVRYLRERDAASVTELSATDDAITVEITDDLDDAIYTTPITVRRVLPDDWEAATVAQDGAPVPAAIIQAGAETFVEFDVVPDRGTVTLTKSDATSPAGAPEAGPSYVVGSRPNPFRGRTTFVYEVGEAGPVTVEVYDRLGRRLETLVDAVLPAGRHVVTWDASRYGAGAYTYRLHAGGRADAGQTTLAR</sequence>
<evidence type="ECO:0000313" key="4">
    <source>
        <dbReference type="EMBL" id="PAP75027.1"/>
    </source>
</evidence>
<feature type="signal peptide" evidence="2">
    <location>
        <begin position="1"/>
        <end position="22"/>
    </location>
</feature>
<proteinExistence type="predicted"/>
<dbReference type="CDD" id="cd10967">
    <property type="entry name" value="CE4_GLA_like_6s"/>
    <property type="match status" value="1"/>
</dbReference>
<dbReference type="GO" id="GO:0016810">
    <property type="term" value="F:hydrolase activity, acting on carbon-nitrogen (but not peptide) bonds"/>
    <property type="evidence" value="ECO:0007669"/>
    <property type="project" value="InterPro"/>
</dbReference>
<dbReference type="InterPro" id="IPR050248">
    <property type="entry name" value="Polysacc_deacetylase_ArnD"/>
</dbReference>
<dbReference type="GO" id="GO:0005975">
    <property type="term" value="P:carbohydrate metabolic process"/>
    <property type="evidence" value="ECO:0007669"/>
    <property type="project" value="InterPro"/>
</dbReference>
<dbReference type="AlphaFoldDB" id="A0A271IV78"/>